<dbReference type="OrthoDB" id="1936100at2759"/>
<keyword evidence="5" id="KW-1185">Reference proteome</keyword>
<dbReference type="PANTHER" id="PTHR20852">
    <property type="entry name" value="GLUTAMINE SYNTHETASE"/>
    <property type="match status" value="1"/>
</dbReference>
<reference evidence="4 5" key="1">
    <citation type="submission" date="2016-07" db="EMBL/GenBank/DDBJ databases">
        <title>Multiple horizontal gene transfer events from other fungi enriched the ability of initially mycotrophic Trichoderma (Ascomycota) to feed on dead plant biomass.</title>
        <authorList>
            <consortium name="DOE Joint Genome Institute"/>
            <person name="Aerts A."/>
            <person name="Atanasova L."/>
            <person name="Chenthamara K."/>
            <person name="Zhang J."/>
            <person name="Grujic M."/>
            <person name="Henrissat B."/>
            <person name="Kuo A."/>
            <person name="Salamov A."/>
            <person name="Lipzen A."/>
            <person name="Labutti K."/>
            <person name="Barry K."/>
            <person name="Miao Y."/>
            <person name="Rahimi M.J."/>
            <person name="Shen Q."/>
            <person name="Grigoriev I.V."/>
            <person name="Kubicek C.P."/>
            <person name="Druzhinina I.S."/>
        </authorList>
    </citation>
    <scope>NUCLEOTIDE SEQUENCE [LARGE SCALE GENOMIC DNA]</scope>
    <source>
        <strain evidence="4 5">CBS 433.97</strain>
    </source>
</reference>
<dbReference type="STRING" id="1042311.A0A2T3Z926"/>
<name>A0A2T3Z926_TRIA4</name>
<evidence type="ECO:0000313" key="5">
    <source>
        <dbReference type="Proteomes" id="UP000240493"/>
    </source>
</evidence>
<feature type="domain" description="GS beta-grasp" evidence="3">
    <location>
        <begin position="72"/>
        <end position="151"/>
    </location>
</feature>
<sequence length="207" mass="23550">MANRPRQNGAALRITACRYPYGLFFIYSPARKWIAPFDWSKSSNKKKNIMETTASRNYIAEKYVKLDQGGRMIAGYVWIDAFGETRSKSRTLREGVNTPDSLPIWNFDGSSTKQAPINNTDVPLRPCAVFPDTIRLPSSIIVLAEYWNADGTPNKFNFRHGCAKVMGTYAEHEPWFGLEQEITLIGNNRRPFWWPVGGFPAPQIRIA</sequence>
<dbReference type="Gene3D" id="3.30.590.10">
    <property type="entry name" value="Glutamine synthetase/guanido kinase, catalytic domain"/>
    <property type="match status" value="1"/>
</dbReference>
<dbReference type="Proteomes" id="UP000240493">
    <property type="component" value="Unassembled WGS sequence"/>
</dbReference>
<dbReference type="PANTHER" id="PTHR20852:SF57">
    <property type="entry name" value="GLUTAMINE SYNTHETASE 2 CYTOPLASMIC"/>
    <property type="match status" value="1"/>
</dbReference>
<dbReference type="GO" id="GO:0004356">
    <property type="term" value="F:glutamine synthetase activity"/>
    <property type="evidence" value="ECO:0007669"/>
    <property type="project" value="InterPro"/>
</dbReference>
<dbReference type="Gene3D" id="3.10.20.70">
    <property type="entry name" value="Glutamine synthetase, N-terminal domain"/>
    <property type="match status" value="1"/>
</dbReference>
<dbReference type="GO" id="GO:0005737">
    <property type="term" value="C:cytoplasm"/>
    <property type="evidence" value="ECO:0007669"/>
    <property type="project" value="TreeGrafter"/>
</dbReference>
<organism evidence="4 5">
    <name type="scientific">Trichoderma asperellum (strain ATCC 204424 / CBS 433.97 / NBRC 101777)</name>
    <dbReference type="NCBI Taxonomy" id="1042311"/>
    <lineage>
        <taxon>Eukaryota</taxon>
        <taxon>Fungi</taxon>
        <taxon>Dikarya</taxon>
        <taxon>Ascomycota</taxon>
        <taxon>Pezizomycotina</taxon>
        <taxon>Sordariomycetes</taxon>
        <taxon>Hypocreomycetidae</taxon>
        <taxon>Hypocreales</taxon>
        <taxon>Hypocreaceae</taxon>
        <taxon>Trichoderma</taxon>
    </lineage>
</organism>
<dbReference type="GO" id="GO:0006542">
    <property type="term" value="P:glutamine biosynthetic process"/>
    <property type="evidence" value="ECO:0007669"/>
    <property type="project" value="InterPro"/>
</dbReference>
<accession>A0A2T3Z926</accession>
<dbReference type="InterPro" id="IPR036651">
    <property type="entry name" value="Gln_synt_N_sf"/>
</dbReference>
<dbReference type="PROSITE" id="PS51986">
    <property type="entry name" value="GS_BETA_GRASP"/>
    <property type="match status" value="1"/>
</dbReference>
<gene>
    <name evidence="4" type="ORF">M441DRAFT_46494</name>
</gene>
<evidence type="ECO:0000256" key="1">
    <source>
        <dbReference type="ARBA" id="ARBA00030668"/>
    </source>
</evidence>
<dbReference type="InterPro" id="IPR050292">
    <property type="entry name" value="Glutamine_Synthetase"/>
</dbReference>
<dbReference type="AlphaFoldDB" id="A0A2T3Z926"/>
<evidence type="ECO:0000313" key="4">
    <source>
        <dbReference type="EMBL" id="PTB41314.1"/>
    </source>
</evidence>
<dbReference type="SUPFAM" id="SSF54368">
    <property type="entry name" value="Glutamine synthetase, N-terminal domain"/>
    <property type="match status" value="1"/>
</dbReference>
<evidence type="ECO:0000259" key="3">
    <source>
        <dbReference type="PROSITE" id="PS51986"/>
    </source>
</evidence>
<dbReference type="InterPro" id="IPR008147">
    <property type="entry name" value="Gln_synt_N"/>
</dbReference>
<proteinExistence type="inferred from homology"/>
<evidence type="ECO:0000256" key="2">
    <source>
        <dbReference type="PROSITE-ProRule" id="PRU01330"/>
    </source>
</evidence>
<protein>
    <recommendedName>
        <fullName evidence="1">Glutamate--ammonia ligase</fullName>
    </recommendedName>
</protein>
<comment type="similarity">
    <text evidence="2">Belongs to the glutamine synthetase family.</text>
</comment>
<dbReference type="EMBL" id="KZ679261">
    <property type="protein sequence ID" value="PTB41314.1"/>
    <property type="molecule type" value="Genomic_DNA"/>
</dbReference>